<accession>A0A0B8QEM6</accession>
<protein>
    <recommendedName>
        <fullName evidence="1">Fanconi-associated nuclease 1-like winged-helix domain-containing protein</fullName>
    </recommendedName>
</protein>
<dbReference type="Pfam" id="PF21315">
    <property type="entry name" value="FAN1_HTH"/>
    <property type="match status" value="1"/>
</dbReference>
<proteinExistence type="predicted"/>
<dbReference type="InterPro" id="IPR033315">
    <property type="entry name" value="Fan1-like"/>
</dbReference>
<evidence type="ECO:0000313" key="3">
    <source>
        <dbReference type="Proteomes" id="UP000031666"/>
    </source>
</evidence>
<evidence type="ECO:0000313" key="2">
    <source>
        <dbReference type="EMBL" id="GAM78105.1"/>
    </source>
</evidence>
<comment type="caution">
    <text evidence="2">The sequence shown here is derived from an EMBL/GenBank/DDBJ whole genome shotgun (WGS) entry which is preliminary data.</text>
</comment>
<dbReference type="GO" id="GO:0004518">
    <property type="term" value="F:nuclease activity"/>
    <property type="evidence" value="ECO:0007669"/>
    <property type="project" value="InterPro"/>
</dbReference>
<dbReference type="AlphaFoldDB" id="A0A0B8QEM6"/>
<dbReference type="InterPro" id="IPR049125">
    <property type="entry name" value="FAN1-like_WH"/>
</dbReference>
<dbReference type="STRING" id="1481914.JCM19241_4810"/>
<sequence length="399" mass="46195">MNPVILPEGYYHDNFLKLVEHAQTYYPDLLSESETHWIQTFLSLDTQTQRLLVRLYTRKGEWFRSDKLNYAEIPDLEACAIALNNLGFISLPKSLSAAVLAKDLLTKPELCSLFPELSKSLKKEALISACAEMDQEVPVARLGFMIINQHYPDILPTLSALFFANARQDLSQFVLSDMGLQVFESYELSQERRFFTERKEVDQLLALSSIWDDYYAIEKRLPKQEKLLLITTLIARLPNEVTHSYVKHRLERLINTLARDLERLEEYNSALALFKDSSLPPSRERQVRILDKLDQLEPAKSLLDEMLLSPHNREELEVAQRIQKKLWRKLGLTAPKKPKPTIKEQRLALDLTNNRVEMAVAEHLNEQGFEVYFLENSFLCGLFGLAFWEVLFAPIEVHS</sequence>
<dbReference type="GO" id="GO:0036297">
    <property type="term" value="P:interstrand cross-link repair"/>
    <property type="evidence" value="ECO:0007669"/>
    <property type="project" value="InterPro"/>
</dbReference>
<gene>
    <name evidence="2" type="ORF">JCM19241_4810</name>
</gene>
<name>A0A0B8QEM6_9VIBR</name>
<reference evidence="2 3" key="2">
    <citation type="submission" date="2015-01" db="EMBL/GenBank/DDBJ databases">
        <authorList>
            <consortium name="NBRP consortium"/>
            <person name="Sawabe T."/>
            <person name="Meirelles P."/>
            <person name="Feng G."/>
            <person name="Sayaka M."/>
            <person name="Hattori M."/>
            <person name="Ohkuma M."/>
        </authorList>
    </citation>
    <scope>NUCLEOTIDE SEQUENCE [LARGE SCALE GENOMIC DNA]</scope>
    <source>
        <strain evidence="3">JCM 19241</strain>
    </source>
</reference>
<reference evidence="2 3" key="1">
    <citation type="submission" date="2015-01" db="EMBL/GenBank/DDBJ databases">
        <title>Vibrio sp. C94 JCM 19241 whole genome shotgun sequence.</title>
        <authorList>
            <person name="Sawabe T."/>
            <person name="Meirelles P."/>
            <person name="Feng G."/>
            <person name="Sayaka M."/>
            <person name="Hattori M."/>
            <person name="Ohkuma M."/>
        </authorList>
    </citation>
    <scope>NUCLEOTIDE SEQUENCE [LARGE SCALE GENOMIC DNA]</scope>
    <source>
        <strain evidence="3">JCM 19241</strain>
    </source>
</reference>
<organism evidence="2 3">
    <name type="scientific">Vibrio ishigakensis</name>
    <dbReference type="NCBI Taxonomy" id="1481914"/>
    <lineage>
        <taxon>Bacteria</taxon>
        <taxon>Pseudomonadati</taxon>
        <taxon>Pseudomonadota</taxon>
        <taxon>Gammaproteobacteria</taxon>
        <taxon>Vibrionales</taxon>
        <taxon>Vibrionaceae</taxon>
        <taxon>Vibrio</taxon>
    </lineage>
</organism>
<dbReference type="PANTHER" id="PTHR15749">
    <property type="entry name" value="FANCONI-ASSOCIATED NUCLEASE 1"/>
    <property type="match status" value="1"/>
</dbReference>
<dbReference type="PANTHER" id="PTHR15749:SF4">
    <property type="entry name" value="FANCONI-ASSOCIATED NUCLEASE 1"/>
    <property type="match status" value="1"/>
</dbReference>
<feature type="domain" description="Fanconi-associated nuclease 1-like winged-helix" evidence="1">
    <location>
        <begin position="10"/>
        <end position="89"/>
    </location>
</feature>
<dbReference type="Proteomes" id="UP000031666">
    <property type="component" value="Unassembled WGS sequence"/>
</dbReference>
<evidence type="ECO:0000259" key="1">
    <source>
        <dbReference type="Pfam" id="PF21315"/>
    </source>
</evidence>
<dbReference type="EMBL" id="BBSC01000012">
    <property type="protein sequence ID" value="GAM78105.1"/>
    <property type="molecule type" value="Genomic_DNA"/>
</dbReference>